<dbReference type="STRING" id="32040.SAMN04489710_11750"/>
<keyword evidence="1" id="KW-0812">Transmembrane</keyword>
<name>A0A1I1YIX7_9BURK</name>
<dbReference type="OrthoDB" id="8807738at2"/>
<keyword evidence="3" id="KW-1185">Reference proteome</keyword>
<feature type="transmembrane region" description="Helical" evidence="1">
    <location>
        <begin position="213"/>
        <end position="231"/>
    </location>
</feature>
<dbReference type="AlphaFoldDB" id="A0A1I1YIX7"/>
<feature type="transmembrane region" description="Helical" evidence="1">
    <location>
        <begin position="6"/>
        <end position="24"/>
    </location>
</feature>
<keyword evidence="1" id="KW-1133">Transmembrane helix</keyword>
<accession>A0A1I1YIX7</accession>
<dbReference type="Proteomes" id="UP000199517">
    <property type="component" value="Unassembled WGS sequence"/>
</dbReference>
<feature type="transmembrane region" description="Helical" evidence="1">
    <location>
        <begin position="174"/>
        <end position="193"/>
    </location>
</feature>
<protein>
    <submittedName>
        <fullName evidence="2">Uncharacterized protein</fullName>
    </submittedName>
</protein>
<sequence>MSLLLSALAHLVILAVMLLLFFRYRGMKRRQDSLVRSLKGRRFWRINVARPRFFKRWFRLLAFEGKGVLIAEGEDSVRIKGFWNKDGRPFDVLIDLRQSRAEWLGNRTMRSGNLHWAQLTTPRGEILFTADTGMNALLSREALADIFHAVFTEQELTEEQTKDFALEKNPRSRVVMALFFALLFFALIDTFVVSRFELTDAQIVRILRHPLTWAGTLAAGVLAWLLTYRHLLGGGVPARESQALTGLLVTVLLLSALPVAKRIDQVLADSPAKDYDYRITGVARLEPADPRLGLPPMTFPRAKEFWSQYPTGSTYPIPYLRGPMGLWQLDHEAFDAPIRAFYEKR</sequence>
<keyword evidence="1" id="KW-0472">Membrane</keyword>
<proteinExistence type="predicted"/>
<evidence type="ECO:0000313" key="2">
    <source>
        <dbReference type="EMBL" id="SFE18073.1"/>
    </source>
</evidence>
<evidence type="ECO:0000256" key="1">
    <source>
        <dbReference type="SAM" id="Phobius"/>
    </source>
</evidence>
<evidence type="ECO:0000313" key="3">
    <source>
        <dbReference type="Proteomes" id="UP000199517"/>
    </source>
</evidence>
<dbReference type="RefSeq" id="WP_092956535.1">
    <property type="nucleotide sequence ID" value="NZ_FOMQ01000017.1"/>
</dbReference>
<gene>
    <name evidence="2" type="ORF">SAMN04489710_11750</name>
</gene>
<reference evidence="3" key="1">
    <citation type="submission" date="2016-10" db="EMBL/GenBank/DDBJ databases">
        <authorList>
            <person name="Varghese N."/>
            <person name="Submissions S."/>
        </authorList>
    </citation>
    <scope>NUCLEOTIDE SEQUENCE [LARGE SCALE GENOMIC DNA]</scope>
    <source>
        <strain evidence="3">DSM 7481</strain>
    </source>
</reference>
<dbReference type="EMBL" id="FOMQ01000017">
    <property type="protein sequence ID" value="SFE18073.1"/>
    <property type="molecule type" value="Genomic_DNA"/>
</dbReference>
<organism evidence="2 3">
    <name type="scientific">Paracidovorax konjaci</name>
    <dbReference type="NCBI Taxonomy" id="32040"/>
    <lineage>
        <taxon>Bacteria</taxon>
        <taxon>Pseudomonadati</taxon>
        <taxon>Pseudomonadota</taxon>
        <taxon>Betaproteobacteria</taxon>
        <taxon>Burkholderiales</taxon>
        <taxon>Comamonadaceae</taxon>
        <taxon>Paracidovorax</taxon>
    </lineage>
</organism>